<evidence type="ECO:0000256" key="3">
    <source>
        <dbReference type="ARBA" id="ARBA00023033"/>
    </source>
</evidence>
<dbReference type="Gene3D" id="1.10.630.10">
    <property type="entry name" value="Cytochrome P450"/>
    <property type="match status" value="1"/>
</dbReference>
<dbReference type="GO" id="GO:0020037">
    <property type="term" value="F:heme binding"/>
    <property type="evidence" value="ECO:0007669"/>
    <property type="project" value="InterPro"/>
</dbReference>
<comment type="similarity">
    <text evidence="1">Belongs to the cytochrome P450 family.</text>
</comment>
<keyword evidence="2" id="KW-0349">Heme</keyword>
<comment type="caution">
    <text evidence="4">The sequence shown here is derived from an EMBL/GenBank/DDBJ whole genome shotgun (WGS) entry which is preliminary data.</text>
</comment>
<keyword evidence="2" id="KW-0408">Iron</keyword>
<dbReference type="EMBL" id="SZOH01003376">
    <property type="protein sequence ID" value="TKI90698.1"/>
    <property type="molecule type" value="Genomic_DNA"/>
</dbReference>
<evidence type="ECO:0000256" key="2">
    <source>
        <dbReference type="ARBA" id="ARBA00022617"/>
    </source>
</evidence>
<protein>
    <submittedName>
        <fullName evidence="4">Cytochrome P450</fullName>
    </submittedName>
</protein>
<name>A0A9X9A306_BACCE</name>
<evidence type="ECO:0000256" key="1">
    <source>
        <dbReference type="ARBA" id="ARBA00010617"/>
    </source>
</evidence>
<dbReference type="InterPro" id="IPR036396">
    <property type="entry name" value="Cyt_P450_sf"/>
</dbReference>
<proteinExistence type="inferred from homology"/>
<evidence type="ECO:0000313" key="5">
    <source>
        <dbReference type="Proteomes" id="UP000308444"/>
    </source>
</evidence>
<feature type="non-terminal residue" evidence="4">
    <location>
        <position position="110"/>
    </location>
</feature>
<reference evidence="4 5" key="1">
    <citation type="journal article" date="2019" name="Environ. Microbiol.">
        <title>An active ?-lactamase is a part of an orchestrated cell wall stress resistance network of Bacillus subtilis and related rhizosphere species.</title>
        <authorList>
            <person name="Bucher T."/>
            <person name="Keren-Paz A."/>
            <person name="Hausser J."/>
            <person name="Olender T."/>
            <person name="Cytryn E."/>
            <person name="Kolodkin-Gal I."/>
        </authorList>
    </citation>
    <scope>NUCLEOTIDE SEQUENCE [LARGE SCALE GENOMIC DNA]</scope>
    <source>
        <strain evidence="4 5">I32</strain>
    </source>
</reference>
<evidence type="ECO:0000313" key="4">
    <source>
        <dbReference type="EMBL" id="TKI90698.1"/>
    </source>
</evidence>
<dbReference type="GO" id="GO:0004497">
    <property type="term" value="F:monooxygenase activity"/>
    <property type="evidence" value="ECO:0007669"/>
    <property type="project" value="UniProtKB-KW"/>
</dbReference>
<dbReference type="Proteomes" id="UP000308444">
    <property type="component" value="Unassembled WGS sequence"/>
</dbReference>
<dbReference type="PANTHER" id="PTHR46696:SF1">
    <property type="entry name" value="CYTOCHROME P450 YJIB-RELATED"/>
    <property type="match status" value="1"/>
</dbReference>
<keyword evidence="3" id="KW-0503">Monooxygenase</keyword>
<dbReference type="PANTHER" id="PTHR46696">
    <property type="entry name" value="P450, PUTATIVE (EUROFUNG)-RELATED"/>
    <property type="match status" value="1"/>
</dbReference>
<dbReference type="SUPFAM" id="SSF48264">
    <property type="entry name" value="Cytochrome P450"/>
    <property type="match status" value="1"/>
</dbReference>
<sequence length="110" mass="12495">SSPSHDDPDYLTEFFHTRLQAENELENFFEEILQLNRGNANKDSNDIISLLVQSEVDEKISGKEIVSFCKLLLVAGNETTTNLLGNLLYCLIEHPDVYKQIQQDTALIPK</sequence>
<dbReference type="Pfam" id="PF00067">
    <property type="entry name" value="p450"/>
    <property type="match status" value="1"/>
</dbReference>
<gene>
    <name evidence="4" type="ORF">FC695_33950</name>
</gene>
<keyword evidence="3" id="KW-0560">Oxidoreductase</keyword>
<dbReference type="GO" id="GO:0005506">
    <property type="term" value="F:iron ion binding"/>
    <property type="evidence" value="ECO:0007669"/>
    <property type="project" value="InterPro"/>
</dbReference>
<accession>A0A9X9A306</accession>
<dbReference type="InterPro" id="IPR001128">
    <property type="entry name" value="Cyt_P450"/>
</dbReference>
<organism evidence="4 5">
    <name type="scientific">Bacillus cereus</name>
    <dbReference type="NCBI Taxonomy" id="1396"/>
    <lineage>
        <taxon>Bacteria</taxon>
        <taxon>Bacillati</taxon>
        <taxon>Bacillota</taxon>
        <taxon>Bacilli</taxon>
        <taxon>Bacillales</taxon>
        <taxon>Bacillaceae</taxon>
        <taxon>Bacillus</taxon>
        <taxon>Bacillus cereus group</taxon>
    </lineage>
</organism>
<dbReference type="AlphaFoldDB" id="A0A9X9A306"/>
<feature type="non-terminal residue" evidence="4">
    <location>
        <position position="1"/>
    </location>
</feature>
<keyword evidence="2" id="KW-0479">Metal-binding</keyword>
<dbReference type="GO" id="GO:0016705">
    <property type="term" value="F:oxidoreductase activity, acting on paired donors, with incorporation or reduction of molecular oxygen"/>
    <property type="evidence" value="ECO:0007669"/>
    <property type="project" value="InterPro"/>
</dbReference>